<evidence type="ECO:0000256" key="16">
    <source>
        <dbReference type="ARBA" id="ARBA00032726"/>
    </source>
</evidence>
<evidence type="ECO:0000256" key="7">
    <source>
        <dbReference type="ARBA" id="ARBA00022692"/>
    </source>
</evidence>
<name>A0A8D1DYE1_PIG</name>
<dbReference type="CDD" id="cd13970">
    <property type="entry name" value="ABC1_ADCK3"/>
    <property type="match status" value="1"/>
</dbReference>
<evidence type="ECO:0000256" key="14">
    <source>
        <dbReference type="ARBA" id="ARBA00023136"/>
    </source>
</evidence>
<evidence type="ECO:0000256" key="13">
    <source>
        <dbReference type="ARBA" id="ARBA00023128"/>
    </source>
</evidence>
<dbReference type="PANTHER" id="PTHR43851">
    <property type="match status" value="1"/>
</dbReference>
<dbReference type="Ensembl" id="ENSSSCT00040032757.1">
    <property type="protein sequence ID" value="ENSSSCP00040013534.1"/>
    <property type="gene ID" value="ENSSSCG00040024349.1"/>
</dbReference>
<evidence type="ECO:0000256" key="9">
    <source>
        <dbReference type="ARBA" id="ARBA00022777"/>
    </source>
</evidence>
<keyword evidence="6" id="KW-0831">Ubiquinone biosynthesis</keyword>
<evidence type="ECO:0000256" key="8">
    <source>
        <dbReference type="ARBA" id="ARBA00022741"/>
    </source>
</evidence>
<feature type="compositionally biased region" description="Polar residues" evidence="19">
    <location>
        <begin position="92"/>
        <end position="106"/>
    </location>
</feature>
<dbReference type="Pfam" id="PF03109">
    <property type="entry name" value="ABC1"/>
    <property type="match status" value="1"/>
</dbReference>
<dbReference type="Proteomes" id="UP000694722">
    <property type="component" value="Unplaced"/>
</dbReference>
<evidence type="ECO:0000256" key="3">
    <source>
        <dbReference type="ARBA" id="ARBA00009670"/>
    </source>
</evidence>
<evidence type="ECO:0000256" key="6">
    <source>
        <dbReference type="ARBA" id="ARBA00022688"/>
    </source>
</evidence>
<dbReference type="Proteomes" id="UP000694723">
    <property type="component" value="Unplaced"/>
</dbReference>
<evidence type="ECO:0000259" key="20">
    <source>
        <dbReference type="Pfam" id="PF03109"/>
    </source>
</evidence>
<feature type="compositionally biased region" description="Basic and acidic residues" evidence="19">
    <location>
        <begin position="169"/>
        <end position="196"/>
    </location>
</feature>
<evidence type="ECO:0000256" key="17">
    <source>
        <dbReference type="ARBA" id="ARBA00033204"/>
    </source>
</evidence>
<keyword evidence="8" id="KW-0547">Nucleotide-binding</keyword>
<evidence type="ECO:0000256" key="18">
    <source>
        <dbReference type="ARBA" id="ARBA00058956"/>
    </source>
</evidence>
<feature type="domain" description="ABC1 atypical kinase-like" evidence="20">
    <location>
        <begin position="251"/>
        <end position="490"/>
    </location>
</feature>
<reference evidence="21" key="1">
    <citation type="submission" date="2025-05" db="UniProtKB">
        <authorList>
            <consortium name="Ensembl"/>
        </authorList>
    </citation>
    <scope>IDENTIFICATION</scope>
</reference>
<accession>A0A8D1DYE1</accession>
<dbReference type="InterPro" id="IPR004147">
    <property type="entry name" value="ABC1_dom"/>
</dbReference>
<dbReference type="InterPro" id="IPR034646">
    <property type="entry name" value="ADCK3_dom"/>
</dbReference>
<evidence type="ECO:0000256" key="1">
    <source>
        <dbReference type="ARBA" id="ARBA00004304"/>
    </source>
</evidence>
<evidence type="ECO:0000313" key="22">
    <source>
        <dbReference type="Proteomes" id="UP000694722"/>
    </source>
</evidence>
<feature type="compositionally biased region" description="Basic and acidic residues" evidence="19">
    <location>
        <begin position="61"/>
        <end position="71"/>
    </location>
</feature>
<comment type="pathway">
    <text evidence="2">Cofactor biosynthesis; ubiquinone biosynthesis.</text>
</comment>
<keyword evidence="14" id="KW-0472">Membrane</keyword>
<evidence type="ECO:0000256" key="11">
    <source>
        <dbReference type="ARBA" id="ARBA00022946"/>
    </source>
</evidence>
<comment type="function">
    <text evidence="18">Atypical kinase involved in the biosynthesis of coenzyme Q, also named ubiquinone, an essential lipid-soluble electron transporter for aerobic cellular respiration. Its substrate specificity is still unclear: may act as a protein kinase that mediates phosphorylation of COQ3. According to other reports, acts as a small molecule kinase, possibly a lipid kinase that phosphorylates a prenyl lipid in the ubiquinone biosynthesis pathway, as suggested by its ability to bind coenzyme Q lipid intermediates. However, the small molecule kinase activity was not confirmed by another publication. Shows an unusual selectivity for binding ADP over ATP.</text>
</comment>
<evidence type="ECO:0000256" key="19">
    <source>
        <dbReference type="SAM" id="MobiDB-lite"/>
    </source>
</evidence>
<dbReference type="AlphaFoldDB" id="A0A8D1DYE1"/>
<evidence type="ECO:0000256" key="10">
    <source>
        <dbReference type="ARBA" id="ARBA00022840"/>
    </source>
</evidence>
<dbReference type="SUPFAM" id="SSF56112">
    <property type="entry name" value="Protein kinase-like (PK-like)"/>
    <property type="match status" value="1"/>
</dbReference>
<keyword evidence="12" id="KW-1133">Transmembrane helix</keyword>
<evidence type="ECO:0000256" key="2">
    <source>
        <dbReference type="ARBA" id="ARBA00004749"/>
    </source>
</evidence>
<dbReference type="InterPro" id="IPR051409">
    <property type="entry name" value="Atypical_kinase_ADCK"/>
</dbReference>
<keyword evidence="7" id="KW-0812">Transmembrane</keyword>
<keyword evidence="5" id="KW-0808">Transferase</keyword>
<sequence>MAAMLGDALMLVKGLVKLTQAAVETHLQHLGLGGELVLLARTLQSTAAEQMGVIWGQVQGQERHEEPHSESFDDPQAEFHFSGPRVEDFSAAASSEQAQDHTSSQGPAPAYAASGPFREGGFPGQAAHPLGGVNRRLFADPRDPFSSTGLQRRFLHQDQSPVGGLTAEDIEKARQAKARPESKPHKQMLSERARERKVPVTRIGRLANFGGLAVGLGFGALAEVAKKSLRPEDPSDDAFINPHLAKIFERVRQSADFMPLKQMMKTLNKDLGPSWRDKLEYFEERPFAAASIGQVHLARMKGGREVAMKIQYPGVAQSINSDVNNLMAVLNMSNMLPEGLFPEHLIDVLRRELALECDYQREAACARKFRELLKDHPFFYVPEIVDELCSPHVLTTELVSGFPLDQAEGLSQEIRNEICYNILVLCLRELFEFHFMQTDPNWSNFFYDPQQHRVALLDFGATREYDRSFTDLYIQVIRAAADQDREAVLKKSIEMKFLTGYEVKAMEDAHLDAILILGEAFASEEPFDFGTQSTTEKIHNLIPIMLKHRLVPPPEETYSLHRKMGGSFLICSKLKARFPCKAMFEEAYSNYRRRQAEQQ</sequence>
<keyword evidence="13" id="KW-0496">Mitochondrion</keyword>
<evidence type="ECO:0000313" key="21">
    <source>
        <dbReference type="Ensembl" id="ENSSSCP00040013534.1"/>
    </source>
</evidence>
<dbReference type="UniPathway" id="UPA00232"/>
<evidence type="ECO:0000256" key="15">
    <source>
        <dbReference type="ARBA" id="ARBA00031775"/>
    </source>
</evidence>
<dbReference type="GO" id="GO:0016301">
    <property type="term" value="F:kinase activity"/>
    <property type="evidence" value="ECO:0007669"/>
    <property type="project" value="UniProtKB-KW"/>
</dbReference>
<dbReference type="InterPro" id="IPR011009">
    <property type="entry name" value="Kinase-like_dom_sf"/>
</dbReference>
<keyword evidence="10" id="KW-0067">ATP-binding</keyword>
<evidence type="ECO:0000256" key="4">
    <source>
        <dbReference type="ARBA" id="ARBA00018535"/>
    </source>
</evidence>
<dbReference type="GO" id="GO:0005524">
    <property type="term" value="F:ATP binding"/>
    <property type="evidence" value="ECO:0007669"/>
    <property type="project" value="UniProtKB-KW"/>
</dbReference>
<dbReference type="GO" id="GO:0031966">
    <property type="term" value="C:mitochondrial membrane"/>
    <property type="evidence" value="ECO:0007669"/>
    <property type="project" value="UniProtKB-SubCell"/>
</dbReference>
<organism evidence="21 22">
    <name type="scientific">Sus scrofa</name>
    <name type="common">Pig</name>
    <dbReference type="NCBI Taxonomy" id="9823"/>
    <lineage>
        <taxon>Eukaryota</taxon>
        <taxon>Metazoa</taxon>
        <taxon>Chordata</taxon>
        <taxon>Craniata</taxon>
        <taxon>Vertebrata</taxon>
        <taxon>Euteleostomi</taxon>
        <taxon>Mammalia</taxon>
        <taxon>Eutheria</taxon>
        <taxon>Laurasiatheria</taxon>
        <taxon>Artiodactyla</taxon>
        <taxon>Suina</taxon>
        <taxon>Suidae</taxon>
        <taxon>Sus</taxon>
    </lineage>
</organism>
<protein>
    <recommendedName>
        <fullName evidence="4">Atypical kinase COQ8A, mitochondrial</fullName>
    </recommendedName>
    <alternativeName>
        <fullName evidence="16">Chaperone activity of bc1 complex-like</fullName>
    </alternativeName>
    <alternativeName>
        <fullName evidence="17">Coenzyme Q protein 8A</fullName>
    </alternativeName>
    <alternativeName>
        <fullName evidence="15">aarF domain-containing protein kinase 3</fullName>
    </alternativeName>
</protein>
<dbReference type="Ensembl" id="ENSSSCT00060105672.1">
    <property type="protein sequence ID" value="ENSSSCP00060046487.1"/>
    <property type="gene ID" value="ENSSSCG00060076822.1"/>
</dbReference>
<evidence type="ECO:0000256" key="5">
    <source>
        <dbReference type="ARBA" id="ARBA00022679"/>
    </source>
</evidence>
<keyword evidence="11" id="KW-0809">Transit peptide</keyword>
<keyword evidence="9" id="KW-0418">Kinase</keyword>
<dbReference type="GO" id="GO:0006744">
    <property type="term" value="P:ubiquinone biosynthetic process"/>
    <property type="evidence" value="ECO:0007669"/>
    <property type="project" value="UniProtKB-UniPathway"/>
</dbReference>
<proteinExistence type="inferred from homology"/>
<evidence type="ECO:0000256" key="12">
    <source>
        <dbReference type="ARBA" id="ARBA00022989"/>
    </source>
</evidence>
<feature type="region of interest" description="Disordered" evidence="19">
    <location>
        <begin position="59"/>
        <end position="196"/>
    </location>
</feature>
<dbReference type="PANTHER" id="PTHR43851:SF1">
    <property type="entry name" value="ATYPICAL KINASE COQ8A, MITOCHONDRIAL"/>
    <property type="match status" value="1"/>
</dbReference>
<comment type="similarity">
    <text evidence="3">Belongs to the protein kinase superfamily. ADCK protein kinase family.</text>
</comment>
<comment type="subcellular location">
    <subcellularLocation>
        <location evidence="1">Mitochondrion membrane</location>
        <topology evidence="1">Single-pass membrane protein</topology>
    </subcellularLocation>
</comment>